<dbReference type="SMART" id="SM00332">
    <property type="entry name" value="PP2Cc"/>
    <property type="match status" value="1"/>
</dbReference>
<dbReference type="PANTHER" id="PTHR47992">
    <property type="entry name" value="PROTEIN PHOSPHATASE"/>
    <property type="match status" value="1"/>
</dbReference>
<reference evidence="2" key="1">
    <citation type="submission" date="2021-01" db="EMBL/GenBank/DDBJ databases">
        <authorList>
            <person name="Corre E."/>
            <person name="Pelletier E."/>
            <person name="Niang G."/>
            <person name="Scheremetjew M."/>
            <person name="Finn R."/>
            <person name="Kale V."/>
            <person name="Holt S."/>
            <person name="Cochrane G."/>
            <person name="Meng A."/>
            <person name="Brown T."/>
            <person name="Cohen L."/>
        </authorList>
    </citation>
    <scope>NUCLEOTIDE SEQUENCE</scope>
    <source>
        <strain evidence="2">CCMP219</strain>
    </source>
</reference>
<dbReference type="CDD" id="cd00143">
    <property type="entry name" value="PP2Cc"/>
    <property type="match status" value="1"/>
</dbReference>
<dbReference type="InterPro" id="IPR015655">
    <property type="entry name" value="PP2C"/>
</dbReference>
<dbReference type="AlphaFoldDB" id="A0A7R9YQJ1"/>
<gene>
    <name evidence="2" type="ORF">CEUR00632_LOCUS743</name>
</gene>
<protein>
    <recommendedName>
        <fullName evidence="1">PPM-type phosphatase domain-containing protein</fullName>
    </recommendedName>
</protein>
<dbReference type="PROSITE" id="PS51746">
    <property type="entry name" value="PPM_2"/>
    <property type="match status" value="1"/>
</dbReference>
<dbReference type="GO" id="GO:0004722">
    <property type="term" value="F:protein serine/threonine phosphatase activity"/>
    <property type="evidence" value="ECO:0007669"/>
    <property type="project" value="InterPro"/>
</dbReference>
<dbReference type="InterPro" id="IPR001932">
    <property type="entry name" value="PPM-type_phosphatase-like_dom"/>
</dbReference>
<dbReference type="InterPro" id="IPR036457">
    <property type="entry name" value="PPM-type-like_dom_sf"/>
</dbReference>
<dbReference type="SUPFAM" id="SSF81606">
    <property type="entry name" value="PP2C-like"/>
    <property type="match status" value="1"/>
</dbReference>
<name>A0A7R9YQJ1_9CHLO</name>
<proteinExistence type="predicted"/>
<evidence type="ECO:0000313" key="2">
    <source>
        <dbReference type="EMBL" id="CAD8280708.1"/>
    </source>
</evidence>
<accession>A0A7R9YQJ1</accession>
<feature type="domain" description="PPM-type phosphatase" evidence="1">
    <location>
        <begin position="1"/>
        <end position="235"/>
    </location>
</feature>
<dbReference type="Pfam" id="PF00481">
    <property type="entry name" value="PP2C"/>
    <property type="match status" value="1"/>
</dbReference>
<evidence type="ECO:0000259" key="1">
    <source>
        <dbReference type="PROSITE" id="PS51746"/>
    </source>
</evidence>
<dbReference type="EMBL" id="HBEC01001555">
    <property type="protein sequence ID" value="CAD8280708.1"/>
    <property type="molecule type" value="Transcribed_RNA"/>
</dbReference>
<sequence>MFNAGIFDGHGGDQVSKELQRTLLQTISARICQLGDLPTAALVQEVIHTSYLDVNRELSRRMGGEAGSCAVTATLVATAGGQLQLFVANAGDCRAVLFTGPPGQRRAVRLSEDHKPHPQVCPAEIRRVSAMGGTVLWGRVQGCLAVSRAFGDKSLQPYVTAEPHISVRVVDREQDAFLYMASDGVTDVVQDAAGCSVVAESLARGVGVQQAAAALVNRAFAAGSGDNISATVMRFQAARGT</sequence>
<organism evidence="2">
    <name type="scientific">Chlamydomonas euryale</name>
    <dbReference type="NCBI Taxonomy" id="1486919"/>
    <lineage>
        <taxon>Eukaryota</taxon>
        <taxon>Viridiplantae</taxon>
        <taxon>Chlorophyta</taxon>
        <taxon>core chlorophytes</taxon>
        <taxon>Chlorophyceae</taxon>
        <taxon>CS clade</taxon>
        <taxon>Chlamydomonadales</taxon>
        <taxon>Chlamydomonadaceae</taxon>
        <taxon>Chlamydomonas</taxon>
    </lineage>
</organism>
<dbReference type="Gene3D" id="3.60.40.10">
    <property type="entry name" value="PPM-type phosphatase domain"/>
    <property type="match status" value="1"/>
</dbReference>